<feature type="transmembrane region" description="Helical" evidence="1">
    <location>
        <begin position="65"/>
        <end position="95"/>
    </location>
</feature>
<dbReference type="AlphaFoldDB" id="A0A4P9XCM8"/>
<keyword evidence="1" id="KW-0812">Transmembrane</keyword>
<name>A0A4P9XCM8_9FUNG</name>
<organism evidence="2 3">
    <name type="scientific">Caulochytrium protostelioides</name>
    <dbReference type="NCBI Taxonomy" id="1555241"/>
    <lineage>
        <taxon>Eukaryota</taxon>
        <taxon>Fungi</taxon>
        <taxon>Fungi incertae sedis</taxon>
        <taxon>Chytridiomycota</taxon>
        <taxon>Chytridiomycota incertae sedis</taxon>
        <taxon>Chytridiomycetes</taxon>
        <taxon>Caulochytriales</taxon>
        <taxon>Caulochytriaceae</taxon>
        <taxon>Caulochytrium</taxon>
    </lineage>
</organism>
<evidence type="ECO:0000256" key="1">
    <source>
        <dbReference type="SAM" id="Phobius"/>
    </source>
</evidence>
<protein>
    <submittedName>
        <fullName evidence="2">Uncharacterized protein</fullName>
    </submittedName>
</protein>
<accession>A0A4P9XCM8</accession>
<evidence type="ECO:0000313" key="3">
    <source>
        <dbReference type="Proteomes" id="UP000274922"/>
    </source>
</evidence>
<keyword evidence="3" id="KW-1185">Reference proteome</keyword>
<sequence>MLSDATLGRLIVAAAIAGFILFTLATLAGPFTAAPIPRERAAQALADLAAGAPQPEPWSARRWPAYLMTVTTATALLGVTLGATGLLTFTALVLIQAQP</sequence>
<keyword evidence="1" id="KW-1133">Transmembrane helix</keyword>
<keyword evidence="1" id="KW-0472">Membrane</keyword>
<reference evidence="3" key="1">
    <citation type="journal article" date="2018" name="Nat. Microbiol.">
        <title>Leveraging single-cell genomics to expand the fungal tree of life.</title>
        <authorList>
            <person name="Ahrendt S.R."/>
            <person name="Quandt C.A."/>
            <person name="Ciobanu D."/>
            <person name="Clum A."/>
            <person name="Salamov A."/>
            <person name="Andreopoulos B."/>
            <person name="Cheng J.F."/>
            <person name="Woyke T."/>
            <person name="Pelin A."/>
            <person name="Henrissat B."/>
            <person name="Reynolds N.K."/>
            <person name="Benny G.L."/>
            <person name="Smith M.E."/>
            <person name="James T.Y."/>
            <person name="Grigoriev I.V."/>
        </authorList>
    </citation>
    <scope>NUCLEOTIDE SEQUENCE [LARGE SCALE GENOMIC DNA]</scope>
    <source>
        <strain evidence="3">ATCC 52028</strain>
    </source>
</reference>
<dbReference type="EMBL" id="ML014127">
    <property type="protein sequence ID" value="RKP03214.1"/>
    <property type="molecule type" value="Genomic_DNA"/>
</dbReference>
<proteinExistence type="predicted"/>
<evidence type="ECO:0000313" key="2">
    <source>
        <dbReference type="EMBL" id="RKP03214.1"/>
    </source>
</evidence>
<gene>
    <name evidence="2" type="ORF">CXG81DRAFT_24213</name>
</gene>
<dbReference type="Proteomes" id="UP000274922">
    <property type="component" value="Unassembled WGS sequence"/>
</dbReference>